<dbReference type="Proteomes" id="UP000541426">
    <property type="component" value="Unassembled WGS sequence"/>
</dbReference>
<organism evidence="1 2">
    <name type="scientific">Sagittula marina</name>
    <dbReference type="NCBI Taxonomy" id="943940"/>
    <lineage>
        <taxon>Bacteria</taxon>
        <taxon>Pseudomonadati</taxon>
        <taxon>Pseudomonadota</taxon>
        <taxon>Alphaproteobacteria</taxon>
        <taxon>Rhodobacterales</taxon>
        <taxon>Roseobacteraceae</taxon>
        <taxon>Sagittula</taxon>
    </lineage>
</organism>
<dbReference type="Gene3D" id="3.40.50.1820">
    <property type="entry name" value="alpha/beta hydrolase"/>
    <property type="match status" value="1"/>
</dbReference>
<dbReference type="PIRSF" id="PIRSF033909">
    <property type="entry name" value="UCP033909"/>
    <property type="match status" value="1"/>
</dbReference>
<dbReference type="InterPro" id="IPR029058">
    <property type="entry name" value="AB_hydrolase_fold"/>
</dbReference>
<dbReference type="InterPro" id="IPR010297">
    <property type="entry name" value="DUF900_hydrolase"/>
</dbReference>
<dbReference type="PANTHER" id="PTHR36513">
    <property type="entry name" value="ABC TRANSMEMBRANE TYPE-1 DOMAIN-CONTAINING PROTEIN"/>
    <property type="match status" value="1"/>
</dbReference>
<name>A0A7W6DT20_9RHOB</name>
<dbReference type="InterPro" id="IPR014586">
    <property type="entry name" value="UCP033909"/>
</dbReference>
<evidence type="ECO:0000313" key="2">
    <source>
        <dbReference type="Proteomes" id="UP000541426"/>
    </source>
</evidence>
<dbReference type="EMBL" id="JACIEJ010000004">
    <property type="protein sequence ID" value="MBB3985543.1"/>
    <property type="molecule type" value="Genomic_DNA"/>
</dbReference>
<dbReference type="PROSITE" id="PS51257">
    <property type="entry name" value="PROKAR_LIPOPROTEIN"/>
    <property type="match status" value="1"/>
</dbReference>
<comment type="caution">
    <text evidence="1">The sequence shown here is derived from an EMBL/GenBank/DDBJ whole genome shotgun (WGS) entry which is preliminary data.</text>
</comment>
<accession>A0A7W6DT20</accession>
<dbReference type="AlphaFoldDB" id="A0A7W6DT20"/>
<protein>
    <submittedName>
        <fullName evidence="1">Esterase/lipase superfamily enzyme</fullName>
    </submittedName>
</protein>
<dbReference type="SUPFAM" id="SSF53474">
    <property type="entry name" value="alpha/beta-Hydrolases"/>
    <property type="match status" value="1"/>
</dbReference>
<proteinExistence type="predicted"/>
<gene>
    <name evidence="1" type="ORF">GGQ68_001876</name>
</gene>
<sequence length="337" mass="36205">MTRFPFSILLGLVLLACAPRGVVTLMPTLAGAEPQVQQVFVASNRLPRKVEQSIFFGQQLGDVRDPTLRFGRVDLSVPPAHTTGQIEWPGSAVPDPQKHFIVSASVGYQNAEAFVAALDQHGAPGEEVVLFVHGFNINNAEAIYRLGQVAVDYDARVPVIAFSWPSAGSPRGYAYDRDSVMFSRDGLETLLTALDQGGHGVLVVAHSMGSQLVMETLRQMSISGNRAALANVTGVALISPDIDEDVFVRQASRIKPFPRPFTLLVSERDRVLELSAFLTGKPTRLGSIDDPARLGRLPVQVIDLTDMKGGARGGHLTAFTAPEAIRLLKDMSGSPGG</sequence>
<dbReference type="Pfam" id="PF05990">
    <property type="entry name" value="DUF900"/>
    <property type="match status" value="1"/>
</dbReference>
<reference evidence="1 2" key="1">
    <citation type="submission" date="2020-08" db="EMBL/GenBank/DDBJ databases">
        <title>Genomic Encyclopedia of Type Strains, Phase IV (KMG-IV): sequencing the most valuable type-strain genomes for metagenomic binning, comparative biology and taxonomic classification.</title>
        <authorList>
            <person name="Goeker M."/>
        </authorList>
    </citation>
    <scope>NUCLEOTIDE SEQUENCE [LARGE SCALE GENOMIC DNA]</scope>
    <source>
        <strain evidence="1 2">DSM 102235</strain>
    </source>
</reference>
<keyword evidence="2" id="KW-1185">Reference proteome</keyword>
<evidence type="ECO:0000313" key="1">
    <source>
        <dbReference type="EMBL" id="MBB3985543.1"/>
    </source>
</evidence>
<dbReference type="PANTHER" id="PTHR36513:SF1">
    <property type="entry name" value="TRANSMEMBRANE PROTEIN"/>
    <property type="match status" value="1"/>
</dbReference>